<sequence length="249" mass="25613">MARRVTVVTGGGRGIGAAVSRRLADEGHDVAVGFERDEDAAARTAAAVRERGGRAVAVRVDTADERQVADFFDEVVRMLGRPTGLVNNAGVTGPLGAFTQTAAATMRRVVEVNVLGALYCARRAALEMSRSHGGTGGAIVNISSCAATLGGPGEYVHYAASKAAVDAMTVGLAKELAGEGIRVNSVQPGMIVTDIHAAMGDPERPWRAPERVPLGRPGEPDEVAGAVAWLLSPDASYTSGAVLRVSGGL</sequence>
<dbReference type="Proteomes" id="UP000517765">
    <property type="component" value="Unassembled WGS sequence"/>
</dbReference>
<dbReference type="PANTHER" id="PTHR42760:SF40">
    <property type="entry name" value="3-OXOACYL-[ACYL-CARRIER-PROTEIN] REDUCTASE, CHLOROPLASTIC"/>
    <property type="match status" value="1"/>
</dbReference>
<protein>
    <submittedName>
        <fullName evidence="3">SDR family oxidoreductase</fullName>
    </submittedName>
</protein>
<organism evidence="3 4">
    <name type="scientific">Streptomyces alkaliterrae</name>
    <dbReference type="NCBI Taxonomy" id="2213162"/>
    <lineage>
        <taxon>Bacteria</taxon>
        <taxon>Bacillati</taxon>
        <taxon>Actinomycetota</taxon>
        <taxon>Actinomycetes</taxon>
        <taxon>Kitasatosporales</taxon>
        <taxon>Streptomycetaceae</taxon>
        <taxon>Streptomyces</taxon>
    </lineage>
</organism>
<dbReference type="GO" id="GO:0030497">
    <property type="term" value="P:fatty acid elongation"/>
    <property type="evidence" value="ECO:0007669"/>
    <property type="project" value="TreeGrafter"/>
</dbReference>
<dbReference type="EMBL" id="JABJXA010000002">
    <property type="protein sequence ID" value="MBB1257336.1"/>
    <property type="molecule type" value="Genomic_DNA"/>
</dbReference>
<proteinExistence type="inferred from homology"/>
<dbReference type="Pfam" id="PF13561">
    <property type="entry name" value="adh_short_C2"/>
    <property type="match status" value="1"/>
</dbReference>
<gene>
    <name evidence="3" type="ORF">H3147_00605</name>
</gene>
<dbReference type="CDD" id="cd05233">
    <property type="entry name" value="SDR_c"/>
    <property type="match status" value="1"/>
</dbReference>
<dbReference type="Gene3D" id="3.40.50.720">
    <property type="entry name" value="NAD(P)-binding Rossmann-like Domain"/>
    <property type="match status" value="1"/>
</dbReference>
<evidence type="ECO:0000256" key="2">
    <source>
        <dbReference type="ARBA" id="ARBA00023002"/>
    </source>
</evidence>
<dbReference type="PANTHER" id="PTHR42760">
    <property type="entry name" value="SHORT-CHAIN DEHYDROGENASES/REDUCTASES FAMILY MEMBER"/>
    <property type="match status" value="1"/>
</dbReference>
<accession>A0A7W3ZR44</accession>
<comment type="caution">
    <text evidence="3">The sequence shown here is derived from an EMBL/GenBank/DDBJ whole genome shotgun (WGS) entry which is preliminary data.</text>
</comment>
<dbReference type="RefSeq" id="WP_181356158.1">
    <property type="nucleotide sequence ID" value="NZ_JABJXA010000002.1"/>
</dbReference>
<dbReference type="InterPro" id="IPR002347">
    <property type="entry name" value="SDR_fam"/>
</dbReference>
<evidence type="ECO:0000256" key="1">
    <source>
        <dbReference type="ARBA" id="ARBA00006484"/>
    </source>
</evidence>
<dbReference type="GO" id="GO:0016616">
    <property type="term" value="F:oxidoreductase activity, acting on the CH-OH group of donors, NAD or NADP as acceptor"/>
    <property type="evidence" value="ECO:0007669"/>
    <property type="project" value="TreeGrafter"/>
</dbReference>
<dbReference type="PRINTS" id="PR00080">
    <property type="entry name" value="SDRFAMILY"/>
</dbReference>
<comment type="similarity">
    <text evidence="1">Belongs to the short-chain dehydrogenases/reductases (SDR) family.</text>
</comment>
<dbReference type="AlphaFoldDB" id="A0A7W3ZR44"/>
<evidence type="ECO:0000313" key="4">
    <source>
        <dbReference type="Proteomes" id="UP000517765"/>
    </source>
</evidence>
<reference evidence="4" key="1">
    <citation type="submission" date="2020-05" db="EMBL/GenBank/DDBJ databases">
        <title>Classification of alakaliphilic streptomycetes isolated from an alkaline soil next to Lonar Crater, India and a proposal for the recognition of Streptomyces alkaliterrae sp. nov.</title>
        <authorList>
            <person name="Golinska P."/>
        </authorList>
    </citation>
    <scope>NUCLEOTIDE SEQUENCE [LARGE SCALE GENOMIC DNA]</scope>
    <source>
        <strain evidence="4">OF8</strain>
    </source>
</reference>
<dbReference type="SUPFAM" id="SSF51735">
    <property type="entry name" value="NAD(P)-binding Rossmann-fold domains"/>
    <property type="match status" value="1"/>
</dbReference>
<dbReference type="InterPro" id="IPR036291">
    <property type="entry name" value="NAD(P)-bd_dom_sf"/>
</dbReference>
<keyword evidence="2" id="KW-0560">Oxidoreductase</keyword>
<dbReference type="FunFam" id="3.40.50.720:FF:000084">
    <property type="entry name" value="Short-chain dehydrogenase reductase"/>
    <property type="match status" value="1"/>
</dbReference>
<name>A0A7W3ZR44_9ACTN</name>
<dbReference type="PRINTS" id="PR00081">
    <property type="entry name" value="GDHRDH"/>
</dbReference>
<evidence type="ECO:0000313" key="3">
    <source>
        <dbReference type="EMBL" id="MBB1257336.1"/>
    </source>
</evidence>